<keyword evidence="1" id="KW-0449">Lipoprotein</keyword>
<dbReference type="Pfam" id="PF04170">
    <property type="entry name" value="NlpE"/>
    <property type="match status" value="1"/>
</dbReference>
<evidence type="ECO:0000313" key="2">
    <source>
        <dbReference type="Proteomes" id="UP000635885"/>
    </source>
</evidence>
<accession>A0ABQ1MSI6</accession>
<sequence>MKKTLNLCLTLSCIFLILSCQKSNQSDEIIVDDAIFEADEFSEEFKNEHTAINSLDYMGIYSGVLPCADCEGIQTSIELGSGNSYVKKVIYLGKDDQQVVETGGTFTWNDAGNTITLNEETAPNQYFVGENVLFHLDIDGNRISGDLASKYELRKE</sequence>
<dbReference type="InterPro" id="IPR007298">
    <property type="entry name" value="Cu-R_lipoprotein_NlpE"/>
</dbReference>
<dbReference type="Proteomes" id="UP000635885">
    <property type="component" value="Unassembled WGS sequence"/>
</dbReference>
<comment type="caution">
    <text evidence="1">The sequence shown here is derived from an EMBL/GenBank/DDBJ whole genome shotgun (WGS) entry which is preliminary data.</text>
</comment>
<name>A0ABQ1MSI6_9BACT</name>
<keyword evidence="2" id="KW-1185">Reference proteome</keyword>
<dbReference type="PROSITE" id="PS51257">
    <property type="entry name" value="PROKAR_LIPOPROTEIN"/>
    <property type="match status" value="1"/>
</dbReference>
<proteinExistence type="predicted"/>
<organism evidence="1 2">
    <name type="scientific">Belliella aquatica</name>
    <dbReference type="NCBI Taxonomy" id="1323734"/>
    <lineage>
        <taxon>Bacteria</taxon>
        <taxon>Pseudomonadati</taxon>
        <taxon>Bacteroidota</taxon>
        <taxon>Cytophagia</taxon>
        <taxon>Cytophagales</taxon>
        <taxon>Cyclobacteriaceae</taxon>
        <taxon>Belliella</taxon>
    </lineage>
</organism>
<protein>
    <submittedName>
        <fullName evidence="1">Lipoprotein</fullName>
    </submittedName>
</protein>
<dbReference type="EMBL" id="BMFD01000009">
    <property type="protein sequence ID" value="GGC46080.1"/>
    <property type="molecule type" value="Genomic_DNA"/>
</dbReference>
<dbReference type="Gene3D" id="2.40.128.640">
    <property type="match status" value="1"/>
</dbReference>
<evidence type="ECO:0000313" key="1">
    <source>
        <dbReference type="EMBL" id="GGC46080.1"/>
    </source>
</evidence>
<gene>
    <name evidence="1" type="ORF">GCM10010993_25840</name>
</gene>
<reference evidence="2" key="1">
    <citation type="journal article" date="2019" name="Int. J. Syst. Evol. Microbiol.">
        <title>The Global Catalogue of Microorganisms (GCM) 10K type strain sequencing project: providing services to taxonomists for standard genome sequencing and annotation.</title>
        <authorList>
            <consortium name="The Broad Institute Genomics Platform"/>
            <consortium name="The Broad Institute Genome Sequencing Center for Infectious Disease"/>
            <person name="Wu L."/>
            <person name="Ma J."/>
        </authorList>
    </citation>
    <scope>NUCLEOTIDE SEQUENCE [LARGE SCALE GENOMIC DNA]</scope>
    <source>
        <strain evidence="2">CGMCC 1.12479</strain>
    </source>
</reference>
<dbReference type="RefSeq" id="WP_188443514.1">
    <property type="nucleotide sequence ID" value="NZ_BMFD01000009.1"/>
</dbReference>